<proteinExistence type="inferred from homology"/>
<dbReference type="Gene3D" id="1.10.10.10">
    <property type="entry name" value="Winged helix-like DNA-binding domain superfamily/Winged helix DNA-binding domain"/>
    <property type="match status" value="1"/>
</dbReference>
<dbReference type="PROSITE" id="PS50931">
    <property type="entry name" value="HTH_LYSR"/>
    <property type="match status" value="1"/>
</dbReference>
<evidence type="ECO:0000256" key="2">
    <source>
        <dbReference type="ARBA" id="ARBA00023015"/>
    </source>
</evidence>
<dbReference type="SUPFAM" id="SSF53850">
    <property type="entry name" value="Periplasmic binding protein-like II"/>
    <property type="match status" value="1"/>
</dbReference>
<dbReference type="RefSeq" id="WP_037445096.1">
    <property type="nucleotide sequence ID" value="NZ_JPEO01000018.1"/>
</dbReference>
<gene>
    <name evidence="6" type="ORF">HR45_16690</name>
</gene>
<dbReference type="EMBL" id="JPEO01000018">
    <property type="protein sequence ID" value="KFZ36452.1"/>
    <property type="molecule type" value="Genomic_DNA"/>
</dbReference>
<dbReference type="AlphaFoldDB" id="A0A094JB48"/>
<evidence type="ECO:0000259" key="5">
    <source>
        <dbReference type="PROSITE" id="PS50931"/>
    </source>
</evidence>
<evidence type="ECO:0000256" key="4">
    <source>
        <dbReference type="ARBA" id="ARBA00023163"/>
    </source>
</evidence>
<dbReference type="Proteomes" id="UP000029264">
    <property type="component" value="Unassembled WGS sequence"/>
</dbReference>
<evidence type="ECO:0000313" key="6">
    <source>
        <dbReference type="EMBL" id="KFZ36452.1"/>
    </source>
</evidence>
<evidence type="ECO:0000256" key="3">
    <source>
        <dbReference type="ARBA" id="ARBA00023125"/>
    </source>
</evidence>
<accession>A0A094JB48</accession>
<sequence length="298" mass="33569">MKKPSLRDLEAFREVARHANFSKAADHLGVSRSALSHIIKGLEQYLGAQLLRRTTRSVSLTSAGEHLLTGISPILSNLDQLLFNAGHDQSHLFGEIRINGSEWAIGYLFEEVIPIFSEHYPNIKLDCVCDGELSDIVEEGFDVGIRLWESVPKDMVAIPLGPKIRFVAVASPKYLKQYSTPKTPSELSKHRCIRQRLPSGKRYHWEFSKNDQSVAVDVPGHISLDNNNVMVKAATLGLGIAFVPECYAIDQIKAGNLISVLNDWRPEEPGFYVYFPRYRHMSNSLRVFLDVIKEHTTN</sequence>
<name>A0A094JB48_9GAMM</name>
<keyword evidence="4" id="KW-0804">Transcription</keyword>
<reference evidence="6 7" key="1">
    <citation type="submission" date="2014-06" db="EMBL/GenBank/DDBJ databases">
        <title>Shewanella sp. YQH10.</title>
        <authorList>
            <person name="Liu Y."/>
            <person name="Zeng R."/>
        </authorList>
    </citation>
    <scope>NUCLEOTIDE SEQUENCE [LARGE SCALE GENOMIC DNA]</scope>
    <source>
        <strain evidence="6 7">YQH10</strain>
    </source>
</reference>
<dbReference type="GO" id="GO:0043565">
    <property type="term" value="F:sequence-specific DNA binding"/>
    <property type="evidence" value="ECO:0007669"/>
    <property type="project" value="TreeGrafter"/>
</dbReference>
<organism evidence="6 7">
    <name type="scientific">Shewanella mangrovi</name>
    <dbReference type="NCBI Taxonomy" id="1515746"/>
    <lineage>
        <taxon>Bacteria</taxon>
        <taxon>Pseudomonadati</taxon>
        <taxon>Pseudomonadota</taxon>
        <taxon>Gammaproteobacteria</taxon>
        <taxon>Alteromonadales</taxon>
        <taxon>Shewanellaceae</taxon>
        <taxon>Shewanella</taxon>
    </lineage>
</organism>
<dbReference type="OrthoDB" id="9786526at2"/>
<dbReference type="GO" id="GO:0003700">
    <property type="term" value="F:DNA-binding transcription factor activity"/>
    <property type="evidence" value="ECO:0007669"/>
    <property type="project" value="InterPro"/>
</dbReference>
<dbReference type="SUPFAM" id="SSF46785">
    <property type="entry name" value="Winged helix' DNA-binding domain"/>
    <property type="match status" value="1"/>
</dbReference>
<keyword evidence="7" id="KW-1185">Reference proteome</keyword>
<dbReference type="Gene3D" id="3.40.190.290">
    <property type="match status" value="1"/>
</dbReference>
<feature type="domain" description="HTH lysR-type" evidence="5">
    <location>
        <begin position="4"/>
        <end position="61"/>
    </location>
</feature>
<dbReference type="eggNOG" id="COG0583">
    <property type="taxonomic scope" value="Bacteria"/>
</dbReference>
<protein>
    <submittedName>
        <fullName evidence="6">LysR family transcriptional regulator</fullName>
    </submittedName>
</protein>
<dbReference type="CDD" id="cd08474">
    <property type="entry name" value="PBP2_CrgA_like_5"/>
    <property type="match status" value="1"/>
</dbReference>
<dbReference type="InterPro" id="IPR058163">
    <property type="entry name" value="LysR-type_TF_proteobact-type"/>
</dbReference>
<dbReference type="InterPro" id="IPR000847">
    <property type="entry name" value="LysR_HTH_N"/>
</dbReference>
<keyword evidence="3" id="KW-0238">DNA-binding</keyword>
<comment type="caution">
    <text evidence="6">The sequence shown here is derived from an EMBL/GenBank/DDBJ whole genome shotgun (WGS) entry which is preliminary data.</text>
</comment>
<dbReference type="GO" id="GO:0006351">
    <property type="term" value="P:DNA-templated transcription"/>
    <property type="evidence" value="ECO:0007669"/>
    <property type="project" value="TreeGrafter"/>
</dbReference>
<comment type="similarity">
    <text evidence="1">Belongs to the LysR transcriptional regulatory family.</text>
</comment>
<dbReference type="InterPro" id="IPR036388">
    <property type="entry name" value="WH-like_DNA-bd_sf"/>
</dbReference>
<dbReference type="PANTHER" id="PTHR30537">
    <property type="entry name" value="HTH-TYPE TRANSCRIPTIONAL REGULATOR"/>
    <property type="match status" value="1"/>
</dbReference>
<keyword evidence="2" id="KW-0805">Transcription regulation</keyword>
<dbReference type="PANTHER" id="PTHR30537:SF1">
    <property type="entry name" value="HTH-TYPE TRANSCRIPTIONAL REGULATOR PGRR"/>
    <property type="match status" value="1"/>
</dbReference>
<dbReference type="InterPro" id="IPR005119">
    <property type="entry name" value="LysR_subst-bd"/>
</dbReference>
<dbReference type="Pfam" id="PF03466">
    <property type="entry name" value="LysR_substrate"/>
    <property type="match status" value="1"/>
</dbReference>
<dbReference type="Pfam" id="PF00126">
    <property type="entry name" value="HTH_1"/>
    <property type="match status" value="1"/>
</dbReference>
<dbReference type="InterPro" id="IPR036390">
    <property type="entry name" value="WH_DNA-bd_sf"/>
</dbReference>
<dbReference type="STRING" id="1515746.HR45_16690"/>
<dbReference type="PRINTS" id="PR00039">
    <property type="entry name" value="HTHLYSR"/>
</dbReference>
<evidence type="ECO:0000256" key="1">
    <source>
        <dbReference type="ARBA" id="ARBA00009437"/>
    </source>
</evidence>
<dbReference type="FunFam" id="1.10.10.10:FF:000001">
    <property type="entry name" value="LysR family transcriptional regulator"/>
    <property type="match status" value="1"/>
</dbReference>
<evidence type="ECO:0000313" key="7">
    <source>
        <dbReference type="Proteomes" id="UP000029264"/>
    </source>
</evidence>